<dbReference type="EMBL" id="JAFEUZ010000002">
    <property type="protein sequence ID" value="KAG5487964.1"/>
    <property type="molecule type" value="Genomic_DNA"/>
</dbReference>
<dbReference type="GeneID" id="92518126"/>
<dbReference type="Proteomes" id="UP000673552">
    <property type="component" value="Unassembled WGS sequence"/>
</dbReference>
<reference evidence="5" key="1">
    <citation type="journal article" date="2021" name="Microbiol. Resour. Announc.">
        <title>LGAAP: Leishmaniinae Genome Assembly and Annotation Pipeline.</title>
        <authorList>
            <person name="Almutairi H."/>
            <person name="Urbaniak M.D."/>
            <person name="Bates M.D."/>
            <person name="Jariyapan N."/>
            <person name="Kwakye-Nuako G."/>
            <person name="Thomaz-Soccol V."/>
            <person name="Al-Salem W.S."/>
            <person name="Dillon R.J."/>
            <person name="Bates P.A."/>
            <person name="Gatherer D."/>
        </authorList>
    </citation>
    <scope>NUCLEOTIDE SEQUENCE [LARGE SCALE GENOMIC DNA]</scope>
</reference>
<keyword evidence="2" id="KW-0677">Repeat</keyword>
<dbReference type="RefSeq" id="XP_067181641.1">
    <property type="nucleotide sequence ID" value="XM_067325614.1"/>
</dbReference>
<dbReference type="KEGG" id="lmat:92518126"/>
<name>A0A836H8T8_9TRYP</name>
<dbReference type="GO" id="GO:0061685">
    <property type="term" value="F:diphthine methylesterase activity"/>
    <property type="evidence" value="ECO:0007669"/>
    <property type="project" value="TreeGrafter"/>
</dbReference>
<comment type="caution">
    <text evidence="4">The sequence shown here is derived from an EMBL/GenBank/DDBJ whole genome shotgun (WGS) entry which is preliminary data.</text>
</comment>
<keyword evidence="5" id="KW-1185">Reference proteome</keyword>
<dbReference type="GO" id="GO:0005737">
    <property type="term" value="C:cytoplasm"/>
    <property type="evidence" value="ECO:0007669"/>
    <property type="project" value="TreeGrafter"/>
</dbReference>
<dbReference type="PANTHER" id="PTHR46042">
    <property type="entry name" value="DIPHTHINE METHYLTRANSFERASE"/>
    <property type="match status" value="1"/>
</dbReference>
<dbReference type="PANTHER" id="PTHR46042:SF1">
    <property type="entry name" value="DIPHTHINE METHYLTRANSFERASE"/>
    <property type="match status" value="1"/>
</dbReference>
<proteinExistence type="predicted"/>
<evidence type="ECO:0000313" key="4">
    <source>
        <dbReference type="EMBL" id="KAG5487964.1"/>
    </source>
</evidence>
<dbReference type="InterPro" id="IPR036322">
    <property type="entry name" value="WD40_repeat_dom_sf"/>
</dbReference>
<gene>
    <name evidence="4" type="ORF">LSCM1_08279</name>
</gene>
<organism evidence="4 5">
    <name type="scientific">Leishmania martiniquensis</name>
    <dbReference type="NCBI Taxonomy" id="1580590"/>
    <lineage>
        <taxon>Eukaryota</taxon>
        <taxon>Discoba</taxon>
        <taxon>Euglenozoa</taxon>
        <taxon>Kinetoplastea</taxon>
        <taxon>Metakinetoplastina</taxon>
        <taxon>Trypanosomatida</taxon>
        <taxon>Trypanosomatidae</taxon>
        <taxon>Leishmaniinae</taxon>
        <taxon>Leishmania</taxon>
    </lineage>
</organism>
<evidence type="ECO:0000256" key="1">
    <source>
        <dbReference type="ARBA" id="ARBA00022574"/>
    </source>
</evidence>
<dbReference type="AlphaFoldDB" id="A0A836H8T8"/>
<keyword evidence="1" id="KW-0853">WD repeat</keyword>
<dbReference type="Gene3D" id="2.130.10.10">
    <property type="entry name" value="YVTN repeat-like/Quinoprotein amine dehydrogenase"/>
    <property type="match status" value="1"/>
</dbReference>
<dbReference type="SUPFAM" id="SSF50978">
    <property type="entry name" value="WD40 repeat-like"/>
    <property type="match status" value="1"/>
</dbReference>
<dbReference type="OrthoDB" id="1930760at2759"/>
<accession>A0A836H8T8</accession>
<evidence type="ECO:0000313" key="5">
    <source>
        <dbReference type="Proteomes" id="UP000673552"/>
    </source>
</evidence>
<evidence type="ECO:0000256" key="3">
    <source>
        <dbReference type="ARBA" id="ARBA00043952"/>
    </source>
</evidence>
<reference evidence="5" key="2">
    <citation type="journal article" date="2021" name="Sci. Data">
        <title>Chromosome-scale genome sequencing, assembly and annotation of six genomes from subfamily Leishmaniinae.</title>
        <authorList>
            <person name="Almutairi H."/>
            <person name="Urbaniak M.D."/>
            <person name="Bates M.D."/>
            <person name="Jariyapan N."/>
            <person name="Kwakye-Nuako G."/>
            <person name="Thomaz Soccol V."/>
            <person name="Al-Salem W.S."/>
            <person name="Dillon R.J."/>
            <person name="Bates P.A."/>
            <person name="Gatherer D."/>
        </authorList>
    </citation>
    <scope>NUCLEOTIDE SEQUENCE [LARGE SCALE GENOMIC DNA]</scope>
</reference>
<sequence>MESTGIGAVPAQSSRKSCAATFSLKHVASVDTPLTCNCLLAAPLLPPAEFGGAPAPSSAVPEGAEARRPALGFLAASYELTSSSLSTVALSALEVKDGVDTAGPRHIGECAFFQCAADADGGAAEMQRCASGLPGVFDLVSVPASFFGTAAPFSAPSAPPFIAMACTDGSVRVLDPFTLSPVVDPLRGLHAEMLTSCTALCCPTPHLLCSAHTGAVFLCSVAERCVTQELEGHEYDAWCTAMMPTGGWWSAAPADLHANGSCGHGNDTDGEAETAQARCSRLAATMATANCTIYALTPVALLAAYASTPASFLLRLCWTPSAACRPRTPHRISLSARTTLASRSSTCAVCGVPWRSAVGLAGVCGVRPAASSRYGTLALPSRTTSGPRWMRVAM</sequence>
<dbReference type="InterPro" id="IPR015943">
    <property type="entry name" value="WD40/YVTN_repeat-like_dom_sf"/>
</dbReference>
<dbReference type="GO" id="GO:0017183">
    <property type="term" value="P:protein histidyl modification to diphthamide"/>
    <property type="evidence" value="ECO:0007669"/>
    <property type="project" value="TreeGrafter"/>
</dbReference>
<dbReference type="InterPro" id="IPR052415">
    <property type="entry name" value="Diphthine_MTase"/>
</dbReference>
<comment type="pathway">
    <text evidence="3">Protein modification.</text>
</comment>
<protein>
    <submittedName>
        <fullName evidence="4">Uncharacterized protein</fullName>
    </submittedName>
</protein>
<evidence type="ECO:0000256" key="2">
    <source>
        <dbReference type="ARBA" id="ARBA00022737"/>
    </source>
</evidence>